<dbReference type="KEGG" id="sla:SERLADRAFT_378308"/>
<dbReference type="OrthoDB" id="5531344at2759"/>
<feature type="region of interest" description="Disordered" evidence="1">
    <location>
        <begin position="92"/>
        <end position="119"/>
    </location>
</feature>
<evidence type="ECO:0000313" key="2">
    <source>
        <dbReference type="EMBL" id="EGO29442.1"/>
    </source>
</evidence>
<dbReference type="EMBL" id="GL945429">
    <property type="protein sequence ID" value="EGO29442.1"/>
    <property type="molecule type" value="Genomic_DNA"/>
</dbReference>
<evidence type="ECO:0000256" key="1">
    <source>
        <dbReference type="SAM" id="MobiDB-lite"/>
    </source>
</evidence>
<organism>
    <name type="scientific">Serpula lacrymans var. lacrymans (strain S7.9)</name>
    <name type="common">Dry rot fungus</name>
    <dbReference type="NCBI Taxonomy" id="578457"/>
    <lineage>
        <taxon>Eukaryota</taxon>
        <taxon>Fungi</taxon>
        <taxon>Dikarya</taxon>
        <taxon>Basidiomycota</taxon>
        <taxon>Agaricomycotina</taxon>
        <taxon>Agaricomycetes</taxon>
        <taxon>Agaricomycetidae</taxon>
        <taxon>Boletales</taxon>
        <taxon>Coniophorineae</taxon>
        <taxon>Serpulaceae</taxon>
        <taxon>Serpula</taxon>
    </lineage>
</organism>
<dbReference type="AlphaFoldDB" id="F8NHT2"/>
<dbReference type="HOGENOM" id="CLU_032498_0_0_1"/>
<proteinExistence type="predicted"/>
<feature type="non-terminal residue" evidence="2">
    <location>
        <position position="240"/>
    </location>
</feature>
<sequence>MFVLNADWERKKVPGAIGDLMRDLMTLGKSKDDEEDEPKEEPLEERKLEYVHLSTGEEPRSQTSINKSISTFLSQNRARNDASNRAEFLESLSQKRRRLNPDAEASSSSESIPSCARTDAKEINRDLQMKYDIAKNEEGPLRRTMKAASAPATTGRQQTQPITGTLSEEYLSERHPGLDERLKNIETHLAVRYVPSAPRTLLSRLNFLEDHLIHLEKEYPPWAALHFNQPNRGWPPPPRL</sequence>
<dbReference type="RefSeq" id="XP_007313684.1">
    <property type="nucleotide sequence ID" value="XM_007313622.1"/>
</dbReference>
<feature type="compositionally biased region" description="Basic and acidic residues" evidence="1">
    <location>
        <begin position="40"/>
        <end position="60"/>
    </location>
</feature>
<name>F8NHT2_SERL9</name>
<reference evidence="2" key="1">
    <citation type="submission" date="2011-04" db="EMBL/GenBank/DDBJ databases">
        <title>Evolution of plant cell wall degrading machinery underlies the functional diversity of forest fungi.</title>
        <authorList>
            <consortium name="US DOE Joint Genome Institute (JGI-PGF)"/>
            <person name="Eastwood D.C."/>
            <person name="Floudas D."/>
            <person name="Binder M."/>
            <person name="Majcherczyk A."/>
            <person name="Schneider P."/>
            <person name="Aerts A."/>
            <person name="Asiegbu F.O."/>
            <person name="Baker S.E."/>
            <person name="Barry K."/>
            <person name="Bendiksby M."/>
            <person name="Blumentritt M."/>
            <person name="Coutinho P.M."/>
            <person name="Cullen D."/>
            <person name="Cullen D."/>
            <person name="Gathman A."/>
            <person name="Goodell B."/>
            <person name="Henrissat B."/>
            <person name="Ihrmark K."/>
            <person name="Kauserud H."/>
            <person name="Kohler A."/>
            <person name="LaButti K."/>
            <person name="Lapidus A."/>
            <person name="Lavin J.L."/>
            <person name="Lee Y.-H."/>
            <person name="Lindquist E."/>
            <person name="Lilly W."/>
            <person name="Lucas S."/>
            <person name="Morin E."/>
            <person name="Murat C."/>
            <person name="Oguiza J.A."/>
            <person name="Park J."/>
            <person name="Pisabarro A.G."/>
            <person name="Riley R."/>
            <person name="Rosling A."/>
            <person name="Salamov A."/>
            <person name="Schmidt O."/>
            <person name="Schmutz J."/>
            <person name="Skrede I."/>
            <person name="Stenlid J."/>
            <person name="Wiebenga A."/>
            <person name="Xie X."/>
            <person name="Kues U."/>
            <person name="Hibbett D.S."/>
            <person name="Hoffmeister D."/>
            <person name="Hogberg N."/>
            <person name="Martin F."/>
            <person name="Grigoriev I.V."/>
            <person name="Watkinson S.C."/>
        </authorList>
    </citation>
    <scope>NUCLEOTIDE SEQUENCE</scope>
    <source>
        <strain evidence="2">S7.9</strain>
    </source>
</reference>
<accession>F8NHT2</accession>
<dbReference type="Proteomes" id="UP000008064">
    <property type="component" value="Unassembled WGS sequence"/>
</dbReference>
<dbReference type="GeneID" id="18810758"/>
<gene>
    <name evidence="2" type="ORF">SERLADRAFT_378308</name>
</gene>
<feature type="region of interest" description="Disordered" evidence="1">
    <location>
        <begin position="27"/>
        <end position="66"/>
    </location>
</feature>
<protein>
    <submittedName>
        <fullName evidence="2">Uncharacterized protein</fullName>
    </submittedName>
</protein>